<dbReference type="SUPFAM" id="SSF88713">
    <property type="entry name" value="Glycoside hydrolase/deacetylase"/>
    <property type="match status" value="1"/>
</dbReference>
<gene>
    <name evidence="3" type="ORF">CfE428DRAFT_0941</name>
</gene>
<dbReference type="eggNOG" id="COG0726">
    <property type="taxonomic scope" value="Bacteria"/>
</dbReference>
<dbReference type="STRING" id="497964.CfE428DRAFT_0941"/>
<comment type="caution">
    <text evidence="3">The sequence shown here is derived from an EMBL/GenBank/DDBJ whole genome shotgun (WGS) entry which is preliminary data.</text>
</comment>
<reference evidence="3 4" key="1">
    <citation type="journal article" date="2011" name="J. Bacteriol.">
        <title>Genome sequence of Chthoniobacter flavus Ellin428, an aerobic heterotrophic soil bacterium.</title>
        <authorList>
            <person name="Kant R."/>
            <person name="van Passel M.W."/>
            <person name="Palva A."/>
            <person name="Lucas S."/>
            <person name="Lapidus A."/>
            <person name="Glavina Del Rio T."/>
            <person name="Dalin E."/>
            <person name="Tice H."/>
            <person name="Bruce D."/>
            <person name="Goodwin L."/>
            <person name="Pitluck S."/>
            <person name="Larimer F.W."/>
            <person name="Land M.L."/>
            <person name="Hauser L."/>
            <person name="Sangwan P."/>
            <person name="de Vos W.M."/>
            <person name="Janssen P.H."/>
            <person name="Smidt H."/>
        </authorList>
    </citation>
    <scope>NUCLEOTIDE SEQUENCE [LARGE SCALE GENOMIC DNA]</scope>
    <source>
        <strain evidence="3 4">Ellin428</strain>
    </source>
</reference>
<sequence length="234" mass="26236">MLFGTHFRYPWLVATAVIVHACFFYAIVAPSCGWLVAVATRFRPKGSEVWLTIDDGPDGEASLRLSEEMSRRGVQATFFVKGRNLQRQPEVGAALVAAGHSLANHTQTHPAHLFWWLRPGPLRHEIDACNEALRSAGVSVIRWFRSPVGLKNIFLEPTLLRRGMRYVGWSVRGKDGVTCNPDDVARRVRSNVSPGAIVLLHEGRERSNEAILRVIDELRERGYSFVIPADEQLV</sequence>
<dbReference type="EMBL" id="ABVL01000002">
    <property type="protein sequence ID" value="EDY21696.1"/>
    <property type="molecule type" value="Genomic_DNA"/>
</dbReference>
<dbReference type="InterPro" id="IPR011330">
    <property type="entry name" value="Glyco_hydro/deAcase_b/a-brl"/>
</dbReference>
<keyword evidence="1" id="KW-0472">Membrane</keyword>
<organism evidence="3 4">
    <name type="scientific">Chthoniobacter flavus Ellin428</name>
    <dbReference type="NCBI Taxonomy" id="497964"/>
    <lineage>
        <taxon>Bacteria</taxon>
        <taxon>Pseudomonadati</taxon>
        <taxon>Verrucomicrobiota</taxon>
        <taxon>Spartobacteria</taxon>
        <taxon>Chthoniobacterales</taxon>
        <taxon>Chthoniobacteraceae</taxon>
        <taxon>Chthoniobacter</taxon>
    </lineage>
</organism>
<proteinExistence type="predicted"/>
<dbReference type="InterPro" id="IPR002509">
    <property type="entry name" value="NODB_dom"/>
</dbReference>
<dbReference type="InterPro" id="IPR050248">
    <property type="entry name" value="Polysacc_deacetylase_ArnD"/>
</dbReference>
<evidence type="ECO:0000313" key="4">
    <source>
        <dbReference type="Proteomes" id="UP000005824"/>
    </source>
</evidence>
<keyword evidence="1" id="KW-1133">Transmembrane helix</keyword>
<dbReference type="Pfam" id="PF01522">
    <property type="entry name" value="Polysacc_deac_1"/>
    <property type="match status" value="1"/>
</dbReference>
<feature type="domain" description="NodB homology" evidence="2">
    <location>
        <begin position="47"/>
        <end position="226"/>
    </location>
</feature>
<evidence type="ECO:0000259" key="2">
    <source>
        <dbReference type="PROSITE" id="PS51677"/>
    </source>
</evidence>
<dbReference type="PANTHER" id="PTHR10587:SF137">
    <property type="entry name" value="4-DEOXY-4-FORMAMIDO-L-ARABINOSE-PHOSPHOUNDECAPRENOL DEFORMYLASE ARND-RELATED"/>
    <property type="match status" value="1"/>
</dbReference>
<dbReference type="CDD" id="cd10917">
    <property type="entry name" value="CE4_NodB_like_6s_7s"/>
    <property type="match status" value="1"/>
</dbReference>
<evidence type="ECO:0000256" key="1">
    <source>
        <dbReference type="SAM" id="Phobius"/>
    </source>
</evidence>
<dbReference type="GO" id="GO:0016810">
    <property type="term" value="F:hydrolase activity, acting on carbon-nitrogen (but not peptide) bonds"/>
    <property type="evidence" value="ECO:0007669"/>
    <property type="project" value="InterPro"/>
</dbReference>
<dbReference type="InParanoid" id="B4CWA4"/>
<dbReference type="PANTHER" id="PTHR10587">
    <property type="entry name" value="GLYCOSYL TRANSFERASE-RELATED"/>
    <property type="match status" value="1"/>
</dbReference>
<name>B4CWA4_9BACT</name>
<dbReference type="AlphaFoldDB" id="B4CWA4"/>
<dbReference type="PROSITE" id="PS51677">
    <property type="entry name" value="NODB"/>
    <property type="match status" value="1"/>
</dbReference>
<dbReference type="Gene3D" id="3.20.20.370">
    <property type="entry name" value="Glycoside hydrolase/deacetylase"/>
    <property type="match status" value="1"/>
</dbReference>
<keyword evidence="1" id="KW-0812">Transmembrane</keyword>
<protein>
    <submittedName>
        <fullName evidence="3">Polysaccharide deacetylase</fullName>
    </submittedName>
</protein>
<dbReference type="Proteomes" id="UP000005824">
    <property type="component" value="Unassembled WGS sequence"/>
</dbReference>
<evidence type="ECO:0000313" key="3">
    <source>
        <dbReference type="EMBL" id="EDY21696.1"/>
    </source>
</evidence>
<keyword evidence="4" id="KW-1185">Reference proteome</keyword>
<feature type="transmembrane region" description="Helical" evidence="1">
    <location>
        <begin position="12"/>
        <end position="37"/>
    </location>
</feature>
<accession>B4CWA4</accession>
<dbReference type="GO" id="GO:0005975">
    <property type="term" value="P:carbohydrate metabolic process"/>
    <property type="evidence" value="ECO:0007669"/>
    <property type="project" value="InterPro"/>
</dbReference>